<evidence type="ECO:0000256" key="1">
    <source>
        <dbReference type="SAM" id="Phobius"/>
    </source>
</evidence>
<dbReference type="Proteomes" id="UP001163127">
    <property type="component" value="Chromosome"/>
</dbReference>
<sequence length="129" mass="13438">MSTEDHPLVAWSLAAVAVLHTGLGLVAGWDVIKAGVAEGLVGVWAAPAERSATYWFLVTGASLMVLSTAVAELERRDPALPLPVTGGLAALTAAGVATMPASGFWTLTVPLAIAVVRRRRARRPRQSAE</sequence>
<proteinExistence type="predicted"/>
<feature type="transmembrane region" description="Helical" evidence="1">
    <location>
        <begin position="91"/>
        <end position="116"/>
    </location>
</feature>
<dbReference type="RefSeq" id="WP_219587767.1">
    <property type="nucleotide sequence ID" value="NZ_CP113787.1"/>
</dbReference>
<gene>
    <name evidence="2" type="ORF">OFA60_10315</name>
</gene>
<protein>
    <submittedName>
        <fullName evidence="2">DUF6463 family protein</fullName>
    </submittedName>
</protein>
<keyword evidence="1" id="KW-0812">Transmembrane</keyword>
<accession>A0AA47IPL3</accession>
<dbReference type="AlphaFoldDB" id="A0AA47IPL3"/>
<name>A0AA47IPL3_ACTNA</name>
<evidence type="ECO:0000313" key="3">
    <source>
        <dbReference type="Proteomes" id="UP001163127"/>
    </source>
</evidence>
<organism evidence="2 3">
    <name type="scientific">Actinomyces naeslundii</name>
    <dbReference type="NCBI Taxonomy" id="1655"/>
    <lineage>
        <taxon>Bacteria</taxon>
        <taxon>Bacillati</taxon>
        <taxon>Actinomycetota</taxon>
        <taxon>Actinomycetes</taxon>
        <taxon>Actinomycetales</taxon>
        <taxon>Actinomycetaceae</taxon>
        <taxon>Actinomyces</taxon>
    </lineage>
</organism>
<keyword evidence="1" id="KW-0472">Membrane</keyword>
<evidence type="ECO:0000313" key="2">
    <source>
        <dbReference type="EMBL" id="WAL42439.1"/>
    </source>
</evidence>
<keyword evidence="1" id="KW-1133">Transmembrane helix</keyword>
<feature type="transmembrane region" description="Helical" evidence="1">
    <location>
        <begin position="12"/>
        <end position="32"/>
    </location>
</feature>
<dbReference type="EMBL" id="CP113787">
    <property type="protein sequence ID" value="WAL42439.1"/>
    <property type="molecule type" value="Genomic_DNA"/>
</dbReference>
<dbReference type="InterPro" id="IPR045590">
    <property type="entry name" value="DUF6463"/>
</dbReference>
<reference evidence="2" key="1">
    <citation type="submission" date="2022-11" db="EMBL/GenBank/DDBJ databases">
        <title>Dental biofilm bacteria. Genome sequencing and assembly.</title>
        <authorList>
            <person name="Robertsson C."/>
        </authorList>
    </citation>
    <scope>NUCLEOTIDE SEQUENCE</scope>
    <source>
        <strain evidence="2">CW</strain>
    </source>
</reference>
<dbReference type="Pfam" id="PF20064">
    <property type="entry name" value="DUF6463"/>
    <property type="match status" value="1"/>
</dbReference>
<feature type="transmembrane region" description="Helical" evidence="1">
    <location>
        <begin position="52"/>
        <end position="71"/>
    </location>
</feature>